<name>A0ABD3AUW9_9GENT</name>
<accession>A0ABD3AUW9</accession>
<comment type="caution">
    <text evidence="1">The sequence shown here is derived from an EMBL/GenBank/DDBJ whole genome shotgun (WGS) entry which is preliminary data.</text>
</comment>
<gene>
    <name evidence="1" type="ORF">ACH5RR_003452</name>
</gene>
<dbReference type="EMBL" id="JBJUIK010000002">
    <property type="protein sequence ID" value="KAL3534991.1"/>
    <property type="molecule type" value="Genomic_DNA"/>
</dbReference>
<evidence type="ECO:0000313" key="1">
    <source>
        <dbReference type="EMBL" id="KAL3534991.1"/>
    </source>
</evidence>
<reference evidence="1 2" key="1">
    <citation type="submission" date="2024-11" db="EMBL/GenBank/DDBJ databases">
        <title>A near-complete genome assembly of Cinchona calisaya.</title>
        <authorList>
            <person name="Lian D.C."/>
            <person name="Zhao X.W."/>
            <person name="Wei L."/>
        </authorList>
    </citation>
    <scope>NUCLEOTIDE SEQUENCE [LARGE SCALE GENOMIC DNA]</scope>
    <source>
        <tissue evidence="1">Nenye</tissue>
    </source>
</reference>
<protein>
    <submittedName>
        <fullName evidence="1">Uncharacterized protein</fullName>
    </submittedName>
</protein>
<sequence>MDDMDDGCSERLDLSKLRPKKPMDGGYLGVRFISSRMMDAQRRISHCERECGANVAGSGNIQGPLSYGGWLRADGNAIGKQQGPVQVHGQNSNENFGQVIGRRVVGIVLGGDPSMTAKNLVSV</sequence>
<proteinExistence type="predicted"/>
<dbReference type="Proteomes" id="UP001630127">
    <property type="component" value="Unassembled WGS sequence"/>
</dbReference>
<organism evidence="1 2">
    <name type="scientific">Cinchona calisaya</name>
    <dbReference type="NCBI Taxonomy" id="153742"/>
    <lineage>
        <taxon>Eukaryota</taxon>
        <taxon>Viridiplantae</taxon>
        <taxon>Streptophyta</taxon>
        <taxon>Embryophyta</taxon>
        <taxon>Tracheophyta</taxon>
        <taxon>Spermatophyta</taxon>
        <taxon>Magnoliopsida</taxon>
        <taxon>eudicotyledons</taxon>
        <taxon>Gunneridae</taxon>
        <taxon>Pentapetalae</taxon>
        <taxon>asterids</taxon>
        <taxon>lamiids</taxon>
        <taxon>Gentianales</taxon>
        <taxon>Rubiaceae</taxon>
        <taxon>Cinchonoideae</taxon>
        <taxon>Cinchoneae</taxon>
        <taxon>Cinchona</taxon>
    </lineage>
</organism>
<keyword evidence="2" id="KW-1185">Reference proteome</keyword>
<evidence type="ECO:0000313" key="2">
    <source>
        <dbReference type="Proteomes" id="UP001630127"/>
    </source>
</evidence>
<dbReference type="AlphaFoldDB" id="A0ABD3AUW9"/>